<dbReference type="Gene3D" id="3.60.140.10">
    <property type="entry name" value="CNF1/YfiH-like putative cysteine hydrolases"/>
    <property type="match status" value="1"/>
</dbReference>
<comment type="similarity">
    <text evidence="5 16">Belongs to the purine nucleoside phosphorylase YfiH/LACC1 family.</text>
</comment>
<name>A0A8J3RGE5_9ACTN</name>
<dbReference type="GO" id="GO:0005507">
    <property type="term" value="F:copper ion binding"/>
    <property type="evidence" value="ECO:0007669"/>
    <property type="project" value="TreeGrafter"/>
</dbReference>
<evidence type="ECO:0000256" key="15">
    <source>
        <dbReference type="ARBA" id="ARBA00049893"/>
    </source>
</evidence>
<evidence type="ECO:0000256" key="1">
    <source>
        <dbReference type="ARBA" id="ARBA00000553"/>
    </source>
</evidence>
<evidence type="ECO:0000256" key="6">
    <source>
        <dbReference type="ARBA" id="ARBA00011738"/>
    </source>
</evidence>
<dbReference type="PANTHER" id="PTHR30616">
    <property type="entry name" value="UNCHARACTERIZED PROTEIN YFIH"/>
    <property type="match status" value="1"/>
</dbReference>
<dbReference type="EMBL" id="BOOH01000005">
    <property type="protein sequence ID" value="GIH74245.1"/>
    <property type="molecule type" value="Genomic_DNA"/>
</dbReference>
<dbReference type="RefSeq" id="WP_373871664.1">
    <property type="nucleotide sequence ID" value="NZ_BOOH01000005.1"/>
</dbReference>
<dbReference type="CDD" id="cd16833">
    <property type="entry name" value="YfiH"/>
    <property type="match status" value="1"/>
</dbReference>
<comment type="caution">
    <text evidence="17">The sequence shown here is derived from an EMBL/GenBank/DDBJ whole genome shotgun (WGS) entry which is preliminary data.</text>
</comment>
<comment type="catalytic activity">
    <reaction evidence="1">
        <text>inosine + phosphate = alpha-D-ribose 1-phosphate + hypoxanthine</text>
        <dbReference type="Rhea" id="RHEA:27646"/>
        <dbReference type="ChEBI" id="CHEBI:17368"/>
        <dbReference type="ChEBI" id="CHEBI:17596"/>
        <dbReference type="ChEBI" id="CHEBI:43474"/>
        <dbReference type="ChEBI" id="CHEBI:57720"/>
        <dbReference type="EC" id="2.4.2.1"/>
    </reaction>
    <physiologicalReaction direction="left-to-right" evidence="1">
        <dbReference type="Rhea" id="RHEA:27647"/>
    </physiologicalReaction>
</comment>
<accession>A0A8J3RGE5</accession>
<evidence type="ECO:0000256" key="8">
    <source>
        <dbReference type="ARBA" id="ARBA00022723"/>
    </source>
</evidence>
<dbReference type="Pfam" id="PF02578">
    <property type="entry name" value="Cu-oxidase_4"/>
    <property type="match status" value="1"/>
</dbReference>
<evidence type="ECO:0000256" key="13">
    <source>
        <dbReference type="ARBA" id="ARBA00047989"/>
    </source>
</evidence>
<dbReference type="FunFam" id="3.60.140.10:FF:000003">
    <property type="entry name" value="Polyphenol oxidase"/>
    <property type="match status" value="1"/>
</dbReference>
<evidence type="ECO:0000256" key="7">
    <source>
        <dbReference type="ARBA" id="ARBA00022679"/>
    </source>
</evidence>
<keyword evidence="7" id="KW-0808">Transferase</keyword>
<dbReference type="InterPro" id="IPR038371">
    <property type="entry name" value="Cu_polyphenol_OxRdtase_sf"/>
</dbReference>
<keyword evidence="12" id="KW-0186">Copper</keyword>
<dbReference type="GO" id="GO:0017061">
    <property type="term" value="F:S-methyl-5-thioadenosine phosphorylase activity"/>
    <property type="evidence" value="ECO:0007669"/>
    <property type="project" value="UniProtKB-EC"/>
</dbReference>
<evidence type="ECO:0000256" key="9">
    <source>
        <dbReference type="ARBA" id="ARBA00022801"/>
    </source>
</evidence>
<dbReference type="AlphaFoldDB" id="A0A8J3RGE5"/>
<keyword evidence="9" id="KW-0378">Hydrolase</keyword>
<keyword evidence="18" id="KW-1185">Reference proteome</keyword>
<dbReference type="GO" id="GO:0016491">
    <property type="term" value="F:oxidoreductase activity"/>
    <property type="evidence" value="ECO:0007669"/>
    <property type="project" value="UniProtKB-KW"/>
</dbReference>
<dbReference type="PANTHER" id="PTHR30616:SF2">
    <property type="entry name" value="PURINE NUCLEOSIDE PHOSPHORYLASE LACC1"/>
    <property type="match status" value="1"/>
</dbReference>
<sequence length="241" mass="25012">MNRIQLADGIHAAFTDRHGGVSAAPYGSRNLGGGVGDDPQAVSRNRARTAADLGVDSERVVMMRQVHGAGVCHVTGPFGDDPPALDAVCTDVPGLALSVLVADCAPVLLADPAARVVGAAHSGRPGTVAGVVPALVAAMAERGADPSRMVALIGPAACGLCYEVPEEMRERVAEVIPETWATTRKGTPAVDLRAGITAQLARAGVGDVRHDARCTIESPELFSHRRERPTGRFAGYVWLEG</sequence>
<evidence type="ECO:0000313" key="18">
    <source>
        <dbReference type="Proteomes" id="UP000616724"/>
    </source>
</evidence>
<evidence type="ECO:0000256" key="2">
    <source>
        <dbReference type="ARBA" id="ARBA00001947"/>
    </source>
</evidence>
<dbReference type="InterPro" id="IPR003730">
    <property type="entry name" value="Cu_polyphenol_OxRdtase"/>
</dbReference>
<dbReference type="SUPFAM" id="SSF64438">
    <property type="entry name" value="CNF1/YfiH-like putative cysteine hydrolases"/>
    <property type="match status" value="1"/>
</dbReference>
<evidence type="ECO:0000313" key="17">
    <source>
        <dbReference type="EMBL" id="GIH74245.1"/>
    </source>
</evidence>
<comment type="cofactor">
    <cofactor evidence="3">
        <name>Cu(2+)</name>
        <dbReference type="ChEBI" id="CHEBI:29036"/>
    </cofactor>
</comment>
<protein>
    <recommendedName>
        <fullName evidence="16">Purine nucleoside phosphorylase</fullName>
    </recommendedName>
</protein>
<evidence type="ECO:0000256" key="12">
    <source>
        <dbReference type="ARBA" id="ARBA00023008"/>
    </source>
</evidence>
<comment type="function">
    <text evidence="4">Purine nucleoside enzyme that catalyzes the phosphorolysis of adenosine and inosine nucleosides, yielding D-ribose 1-phosphate and the respective free bases, adenine and hypoxanthine. Also catalyzes the phosphorolysis of S-methyl-5'-thioadenosine into adenine and S-methyl-5-thio-alpha-D-ribose 1-phosphate. Also has adenosine deaminase activity.</text>
</comment>
<evidence type="ECO:0000256" key="4">
    <source>
        <dbReference type="ARBA" id="ARBA00003215"/>
    </source>
</evidence>
<evidence type="ECO:0000256" key="11">
    <source>
        <dbReference type="ARBA" id="ARBA00023002"/>
    </source>
</evidence>
<dbReference type="Proteomes" id="UP000616724">
    <property type="component" value="Unassembled WGS sequence"/>
</dbReference>
<evidence type="ECO:0000256" key="3">
    <source>
        <dbReference type="ARBA" id="ARBA00001973"/>
    </source>
</evidence>
<organism evidence="17 18">
    <name type="scientific">Planobispora longispora</name>
    <dbReference type="NCBI Taxonomy" id="28887"/>
    <lineage>
        <taxon>Bacteria</taxon>
        <taxon>Bacillati</taxon>
        <taxon>Actinomycetota</taxon>
        <taxon>Actinomycetes</taxon>
        <taxon>Streptosporangiales</taxon>
        <taxon>Streptosporangiaceae</taxon>
        <taxon>Planobispora</taxon>
    </lineage>
</organism>
<evidence type="ECO:0000256" key="14">
    <source>
        <dbReference type="ARBA" id="ARBA00048968"/>
    </source>
</evidence>
<evidence type="ECO:0000256" key="10">
    <source>
        <dbReference type="ARBA" id="ARBA00022833"/>
    </source>
</evidence>
<comment type="catalytic activity">
    <reaction evidence="15">
        <text>S-methyl-5'-thioadenosine + phosphate = 5-(methylsulfanyl)-alpha-D-ribose 1-phosphate + adenine</text>
        <dbReference type="Rhea" id="RHEA:11852"/>
        <dbReference type="ChEBI" id="CHEBI:16708"/>
        <dbReference type="ChEBI" id="CHEBI:17509"/>
        <dbReference type="ChEBI" id="CHEBI:43474"/>
        <dbReference type="ChEBI" id="CHEBI:58533"/>
        <dbReference type="EC" id="2.4.2.28"/>
    </reaction>
    <physiologicalReaction direction="left-to-right" evidence="15">
        <dbReference type="Rhea" id="RHEA:11853"/>
    </physiologicalReaction>
</comment>
<keyword evidence="11" id="KW-0560">Oxidoreductase</keyword>
<evidence type="ECO:0000256" key="5">
    <source>
        <dbReference type="ARBA" id="ARBA00007353"/>
    </source>
</evidence>
<dbReference type="NCBIfam" id="TIGR00726">
    <property type="entry name" value="peptidoglycan editing factor PgeF"/>
    <property type="match status" value="1"/>
</dbReference>
<evidence type="ECO:0000256" key="16">
    <source>
        <dbReference type="RuleBase" id="RU361274"/>
    </source>
</evidence>
<comment type="cofactor">
    <cofactor evidence="2">
        <name>Zn(2+)</name>
        <dbReference type="ChEBI" id="CHEBI:29105"/>
    </cofactor>
</comment>
<keyword evidence="8" id="KW-0479">Metal-binding</keyword>
<dbReference type="InterPro" id="IPR011324">
    <property type="entry name" value="Cytotoxic_necrot_fac-like_cat"/>
</dbReference>
<dbReference type="GO" id="GO:0016787">
    <property type="term" value="F:hydrolase activity"/>
    <property type="evidence" value="ECO:0007669"/>
    <property type="project" value="UniProtKB-KW"/>
</dbReference>
<comment type="subunit">
    <text evidence="6">Homodimer.</text>
</comment>
<gene>
    <name evidence="17" type="ORF">Plo01_06740</name>
</gene>
<keyword evidence="10" id="KW-0862">Zinc</keyword>
<comment type="catalytic activity">
    <reaction evidence="13">
        <text>adenosine + H2O + H(+) = inosine + NH4(+)</text>
        <dbReference type="Rhea" id="RHEA:24408"/>
        <dbReference type="ChEBI" id="CHEBI:15377"/>
        <dbReference type="ChEBI" id="CHEBI:15378"/>
        <dbReference type="ChEBI" id="CHEBI:16335"/>
        <dbReference type="ChEBI" id="CHEBI:17596"/>
        <dbReference type="ChEBI" id="CHEBI:28938"/>
        <dbReference type="EC" id="3.5.4.4"/>
    </reaction>
    <physiologicalReaction direction="left-to-right" evidence="13">
        <dbReference type="Rhea" id="RHEA:24409"/>
    </physiologicalReaction>
</comment>
<comment type="catalytic activity">
    <reaction evidence="14">
        <text>adenosine + phosphate = alpha-D-ribose 1-phosphate + adenine</text>
        <dbReference type="Rhea" id="RHEA:27642"/>
        <dbReference type="ChEBI" id="CHEBI:16335"/>
        <dbReference type="ChEBI" id="CHEBI:16708"/>
        <dbReference type="ChEBI" id="CHEBI:43474"/>
        <dbReference type="ChEBI" id="CHEBI:57720"/>
        <dbReference type="EC" id="2.4.2.1"/>
    </reaction>
    <physiologicalReaction direction="left-to-right" evidence="14">
        <dbReference type="Rhea" id="RHEA:27643"/>
    </physiologicalReaction>
</comment>
<proteinExistence type="inferred from homology"/>
<reference evidence="17 18" key="1">
    <citation type="submission" date="2021-01" db="EMBL/GenBank/DDBJ databases">
        <title>Whole genome shotgun sequence of Planobispora longispora NBRC 13918.</title>
        <authorList>
            <person name="Komaki H."/>
            <person name="Tamura T."/>
        </authorList>
    </citation>
    <scope>NUCLEOTIDE SEQUENCE [LARGE SCALE GENOMIC DNA]</scope>
    <source>
        <strain evidence="17 18">NBRC 13918</strain>
    </source>
</reference>